<protein>
    <submittedName>
        <fullName evidence="3">UDP-2-acetamido-2,6-beta-L-arabino-hexul-4-ose reductase</fullName>
    </submittedName>
</protein>
<dbReference type="Proteomes" id="UP000243297">
    <property type="component" value="Unassembled WGS sequence"/>
</dbReference>
<gene>
    <name evidence="3" type="ORF">SAMN02745191_1043</name>
</gene>
<dbReference type="InterPro" id="IPR036291">
    <property type="entry name" value="NAD(P)-bd_dom_sf"/>
</dbReference>
<dbReference type="PANTHER" id="PTHR43245:SF55">
    <property type="entry name" value="NAD(P)-BINDING DOMAIN-CONTAINING PROTEIN"/>
    <property type="match status" value="1"/>
</dbReference>
<evidence type="ECO:0000313" key="3">
    <source>
        <dbReference type="EMBL" id="SJZ58116.1"/>
    </source>
</evidence>
<name>A0A1T4LU26_9FIRM</name>
<dbReference type="EMBL" id="FUWY01000002">
    <property type="protein sequence ID" value="SJZ58116.1"/>
    <property type="molecule type" value="Genomic_DNA"/>
</dbReference>
<dbReference type="InterPro" id="IPR050177">
    <property type="entry name" value="Lipid_A_modif_metabolic_enz"/>
</dbReference>
<dbReference type="Pfam" id="PF01370">
    <property type="entry name" value="Epimerase"/>
    <property type="match status" value="1"/>
</dbReference>
<evidence type="ECO:0000259" key="1">
    <source>
        <dbReference type="Pfam" id="PF01370"/>
    </source>
</evidence>
<dbReference type="AlphaFoldDB" id="A0A1T4LU26"/>
<evidence type="ECO:0000313" key="4">
    <source>
        <dbReference type="Proteomes" id="UP000243297"/>
    </source>
</evidence>
<sequence length="367" mass="42089">MMKILITGSKGFIGKNLVYKCLQEGYEVIEFDRDNSINDLASKIHEADFIMHLAGINRPKETNEFYEGNYDLTQKIIDFVKPENRNIPILLSSSIHAAVDNDYGKSKKMAEDTLFNFSRETENPVFVYRLANTFGKWCKPNYNSVIATFCYNIAHGKDIQINDRDTELPLVYIDDIVDSFISCIGKEANGSIKNVEPIYKIKLGEVADLLYKFKNSRDDLFVPNLSNGFEKKLYSTYLSYLPEDEFSYPLKMNVDNRGSFTEFVKTVDRGQVSINISKPGIVKGNHWHHTKNEKFLVVSGKGIIRFRDVNSSEIIEYLVSGEKLEVIDIPVGYTHNIENIGDTDMVTVMWCNEIFDKDNPDTYYLEV</sequence>
<dbReference type="PANTHER" id="PTHR43245">
    <property type="entry name" value="BIFUNCTIONAL POLYMYXIN RESISTANCE PROTEIN ARNA"/>
    <property type="match status" value="1"/>
</dbReference>
<dbReference type="InterPro" id="IPR001509">
    <property type="entry name" value="Epimerase_deHydtase"/>
</dbReference>
<dbReference type="CDD" id="cd07007">
    <property type="entry name" value="cupin_CapF-like_C"/>
    <property type="match status" value="1"/>
</dbReference>
<accession>A0A1T4LU26</accession>
<feature type="domain" description="Capsular polysaccharide assembling protein CapF C-terminal" evidence="2">
    <location>
        <begin position="254"/>
        <end position="363"/>
    </location>
</feature>
<dbReference type="InterPro" id="IPR029303">
    <property type="entry name" value="CapF_C"/>
</dbReference>
<dbReference type="InterPro" id="IPR011051">
    <property type="entry name" value="RmlC_Cupin_sf"/>
</dbReference>
<dbReference type="STRING" id="118967.SAMN02745191_1043"/>
<keyword evidence="4" id="KW-1185">Reference proteome</keyword>
<dbReference type="Gene3D" id="3.40.50.720">
    <property type="entry name" value="NAD(P)-binding Rossmann-like Domain"/>
    <property type="match status" value="1"/>
</dbReference>
<dbReference type="SUPFAM" id="SSF51735">
    <property type="entry name" value="NAD(P)-binding Rossmann-fold domains"/>
    <property type="match status" value="1"/>
</dbReference>
<dbReference type="SUPFAM" id="SSF51182">
    <property type="entry name" value="RmlC-like cupins"/>
    <property type="match status" value="1"/>
</dbReference>
<reference evidence="4" key="1">
    <citation type="submission" date="2017-02" db="EMBL/GenBank/DDBJ databases">
        <authorList>
            <person name="Varghese N."/>
            <person name="Submissions S."/>
        </authorList>
    </citation>
    <scope>NUCLEOTIDE SEQUENCE [LARGE SCALE GENOMIC DNA]</scope>
    <source>
        <strain evidence="4">ATCC 25662</strain>
    </source>
</reference>
<dbReference type="Pfam" id="PF14667">
    <property type="entry name" value="Polysacc_synt_C"/>
    <property type="match status" value="1"/>
</dbReference>
<organism evidence="3 4">
    <name type="scientific">Anaerorhabdus furcosa</name>
    <dbReference type="NCBI Taxonomy" id="118967"/>
    <lineage>
        <taxon>Bacteria</taxon>
        <taxon>Bacillati</taxon>
        <taxon>Bacillota</taxon>
        <taxon>Erysipelotrichia</taxon>
        <taxon>Erysipelotrichales</taxon>
        <taxon>Erysipelotrichaceae</taxon>
        <taxon>Anaerorhabdus</taxon>
    </lineage>
</organism>
<proteinExistence type="predicted"/>
<evidence type="ECO:0000259" key="2">
    <source>
        <dbReference type="Pfam" id="PF14667"/>
    </source>
</evidence>
<feature type="domain" description="NAD-dependent epimerase/dehydratase" evidence="1">
    <location>
        <begin position="4"/>
        <end position="188"/>
    </location>
</feature>
<dbReference type="Gene3D" id="2.60.120.10">
    <property type="entry name" value="Jelly Rolls"/>
    <property type="match status" value="1"/>
</dbReference>
<dbReference type="InterPro" id="IPR014710">
    <property type="entry name" value="RmlC-like_jellyroll"/>
</dbReference>